<dbReference type="EMBL" id="JADGKB010000066">
    <property type="protein sequence ID" value="KAJ3255466.1"/>
    <property type="molecule type" value="Genomic_DNA"/>
</dbReference>
<keyword evidence="3" id="KW-1185">Reference proteome</keyword>
<organism evidence="2 3">
    <name type="scientific">Boothiomyces macroporosus</name>
    <dbReference type="NCBI Taxonomy" id="261099"/>
    <lineage>
        <taxon>Eukaryota</taxon>
        <taxon>Fungi</taxon>
        <taxon>Fungi incertae sedis</taxon>
        <taxon>Chytridiomycota</taxon>
        <taxon>Chytridiomycota incertae sedis</taxon>
        <taxon>Chytridiomycetes</taxon>
        <taxon>Rhizophydiales</taxon>
        <taxon>Terramycetaceae</taxon>
        <taxon>Boothiomyces</taxon>
    </lineage>
</organism>
<protein>
    <submittedName>
        <fullName evidence="2">Uncharacterized protein</fullName>
    </submittedName>
</protein>
<feature type="region of interest" description="Disordered" evidence="1">
    <location>
        <begin position="30"/>
        <end position="62"/>
    </location>
</feature>
<sequence length="62" mass="6785">MSSMTVEITAINANRSFEADSLGLLLEVDPELDPPVELQEEAPAEEVDPAGHEEHEEDPLVE</sequence>
<evidence type="ECO:0000313" key="2">
    <source>
        <dbReference type="EMBL" id="KAJ3255466.1"/>
    </source>
</evidence>
<evidence type="ECO:0000313" key="3">
    <source>
        <dbReference type="Proteomes" id="UP001210925"/>
    </source>
</evidence>
<accession>A0AAD5Y775</accession>
<feature type="compositionally biased region" description="Acidic residues" evidence="1">
    <location>
        <begin position="30"/>
        <end position="48"/>
    </location>
</feature>
<gene>
    <name evidence="2" type="ORF">HK103_006283</name>
</gene>
<name>A0AAD5Y775_9FUNG</name>
<dbReference type="Proteomes" id="UP001210925">
    <property type="component" value="Unassembled WGS sequence"/>
</dbReference>
<dbReference type="AlphaFoldDB" id="A0AAD5Y775"/>
<evidence type="ECO:0000256" key="1">
    <source>
        <dbReference type="SAM" id="MobiDB-lite"/>
    </source>
</evidence>
<reference evidence="2" key="1">
    <citation type="submission" date="2020-05" db="EMBL/GenBank/DDBJ databases">
        <title>Phylogenomic resolution of chytrid fungi.</title>
        <authorList>
            <person name="Stajich J.E."/>
            <person name="Amses K."/>
            <person name="Simmons R."/>
            <person name="Seto K."/>
            <person name="Myers J."/>
            <person name="Bonds A."/>
            <person name="Quandt C.A."/>
            <person name="Barry K."/>
            <person name="Liu P."/>
            <person name="Grigoriev I."/>
            <person name="Longcore J.E."/>
            <person name="James T.Y."/>
        </authorList>
    </citation>
    <scope>NUCLEOTIDE SEQUENCE</scope>
    <source>
        <strain evidence="2">PLAUS21</strain>
    </source>
</reference>
<comment type="caution">
    <text evidence="2">The sequence shown here is derived from an EMBL/GenBank/DDBJ whole genome shotgun (WGS) entry which is preliminary data.</text>
</comment>
<proteinExistence type="predicted"/>